<keyword evidence="3" id="KW-1185">Reference proteome</keyword>
<dbReference type="GO" id="GO:0005886">
    <property type="term" value="C:plasma membrane"/>
    <property type="evidence" value="ECO:0007669"/>
    <property type="project" value="TreeGrafter"/>
</dbReference>
<organism evidence="2 3">
    <name type="scientific">Lichtheimia corymbifera JMRC:FSU:9682</name>
    <dbReference type="NCBI Taxonomy" id="1263082"/>
    <lineage>
        <taxon>Eukaryota</taxon>
        <taxon>Fungi</taxon>
        <taxon>Fungi incertae sedis</taxon>
        <taxon>Mucoromycota</taxon>
        <taxon>Mucoromycotina</taxon>
        <taxon>Mucoromycetes</taxon>
        <taxon>Mucorales</taxon>
        <taxon>Lichtheimiaceae</taxon>
        <taxon>Lichtheimia</taxon>
    </lineage>
</organism>
<dbReference type="Pfam" id="PF04657">
    <property type="entry name" value="DMT_YdcZ"/>
    <property type="match status" value="1"/>
</dbReference>
<feature type="transmembrane region" description="Helical" evidence="1">
    <location>
        <begin position="81"/>
        <end position="100"/>
    </location>
</feature>
<dbReference type="OrthoDB" id="5559077at2759"/>
<dbReference type="PANTHER" id="PTHR34821">
    <property type="entry name" value="INNER MEMBRANE PROTEIN YDCZ"/>
    <property type="match status" value="1"/>
</dbReference>
<evidence type="ECO:0000313" key="3">
    <source>
        <dbReference type="Proteomes" id="UP000027586"/>
    </source>
</evidence>
<reference evidence="2" key="1">
    <citation type="submission" date="2013-08" db="EMBL/GenBank/DDBJ databases">
        <title>Gene expansion shapes genome architecture in the human pathogen Lichtheimia corymbifera: an evolutionary genomics analysis in the ancient terrestrial Mucorales (Mucoromycotina).</title>
        <authorList>
            <person name="Schwartze V.U."/>
            <person name="Winter S."/>
            <person name="Shelest E."/>
            <person name="Marcet-Houben M."/>
            <person name="Horn F."/>
            <person name="Wehner S."/>
            <person name="Hoffmann K."/>
            <person name="Riege K."/>
            <person name="Sammeth M."/>
            <person name="Nowrousian M."/>
            <person name="Valiante V."/>
            <person name="Linde J."/>
            <person name="Jacobsen I.D."/>
            <person name="Marz M."/>
            <person name="Brakhage A.A."/>
            <person name="Gabaldon T."/>
            <person name="Bocker S."/>
            <person name="Voigt K."/>
        </authorList>
    </citation>
    <scope>NUCLEOTIDE SEQUENCE [LARGE SCALE GENOMIC DNA]</scope>
    <source>
        <strain evidence="2">FSU 9682</strain>
    </source>
</reference>
<keyword evidence="1" id="KW-1133">Transmembrane helix</keyword>
<sequence length="196" mass="21366">MSILFRLNDNSDNGHKKWGAIAINLFWLRALGDDQRIVVADMVDLLGNIVFSGFLLITAGASLALQAGCNSNLARHAGRTFAPFWSFGSGLICCLIFFIIDTQALKTPLPDQSLLDAPGYVWIGGLMGAYYVFANLVSMPRLGAATSLSIFVCSQVIMACIIDHCALMGVPQRDFTIWRILASLGLILCVFIIARY</sequence>
<evidence type="ECO:0008006" key="4">
    <source>
        <dbReference type="Google" id="ProtNLM"/>
    </source>
</evidence>
<feature type="transmembrane region" description="Helical" evidence="1">
    <location>
        <begin position="176"/>
        <end position="194"/>
    </location>
</feature>
<dbReference type="EMBL" id="CBTN010000036">
    <property type="protein sequence ID" value="CDH56266.1"/>
    <property type="molecule type" value="Genomic_DNA"/>
</dbReference>
<keyword evidence="1" id="KW-0472">Membrane</keyword>
<feature type="transmembrane region" description="Helical" evidence="1">
    <location>
        <begin position="49"/>
        <end position="69"/>
    </location>
</feature>
<feature type="transmembrane region" description="Helical" evidence="1">
    <location>
        <begin position="120"/>
        <end position="138"/>
    </location>
</feature>
<dbReference type="Proteomes" id="UP000027586">
    <property type="component" value="Unassembled WGS sequence"/>
</dbReference>
<proteinExistence type="predicted"/>
<accession>A0A068S4U7</accession>
<gene>
    <name evidence="2" type="ORF">LCOR_07334.1</name>
</gene>
<feature type="transmembrane region" description="Helical" evidence="1">
    <location>
        <begin position="150"/>
        <end position="170"/>
    </location>
</feature>
<dbReference type="AlphaFoldDB" id="A0A068S4U7"/>
<name>A0A068S4U7_9FUNG</name>
<dbReference type="VEuPathDB" id="FungiDB:LCOR_07334.1"/>
<dbReference type="PANTHER" id="PTHR34821:SF2">
    <property type="entry name" value="INNER MEMBRANE PROTEIN YDCZ"/>
    <property type="match status" value="1"/>
</dbReference>
<dbReference type="InterPro" id="IPR006750">
    <property type="entry name" value="YdcZ"/>
</dbReference>
<evidence type="ECO:0000313" key="2">
    <source>
        <dbReference type="EMBL" id="CDH56266.1"/>
    </source>
</evidence>
<protein>
    <recommendedName>
        <fullName evidence="4">Integral membrane protein</fullName>
    </recommendedName>
</protein>
<keyword evidence="1" id="KW-0812">Transmembrane</keyword>
<comment type="caution">
    <text evidence="2">The sequence shown here is derived from an EMBL/GenBank/DDBJ whole genome shotgun (WGS) entry which is preliminary data.</text>
</comment>
<evidence type="ECO:0000256" key="1">
    <source>
        <dbReference type="SAM" id="Phobius"/>
    </source>
</evidence>